<evidence type="ECO:0000313" key="2">
    <source>
        <dbReference type="WBParaSite" id="L893_g29223.t1"/>
    </source>
</evidence>
<dbReference type="Proteomes" id="UP000095287">
    <property type="component" value="Unplaced"/>
</dbReference>
<accession>A0A1I7ZRZ3</accession>
<name>A0A1I7ZRZ3_9BILA</name>
<organism evidence="1 2">
    <name type="scientific">Steinernema glaseri</name>
    <dbReference type="NCBI Taxonomy" id="37863"/>
    <lineage>
        <taxon>Eukaryota</taxon>
        <taxon>Metazoa</taxon>
        <taxon>Ecdysozoa</taxon>
        <taxon>Nematoda</taxon>
        <taxon>Chromadorea</taxon>
        <taxon>Rhabditida</taxon>
        <taxon>Tylenchina</taxon>
        <taxon>Panagrolaimomorpha</taxon>
        <taxon>Strongyloidoidea</taxon>
        <taxon>Steinernematidae</taxon>
        <taxon>Steinernema</taxon>
    </lineage>
</organism>
<dbReference type="AlphaFoldDB" id="A0A1I7ZRZ3"/>
<keyword evidence="1" id="KW-1185">Reference proteome</keyword>
<sequence>MVILYCSDCEKFMREMELRSGKCPKHLKSRKLLVIEVKCAGQETVRYRGQRKGSPDINRGFEDIGKKKSNKFCKRKFTKKTPKDTKKSYGSEGLQRHCQVWTKRFDVENPRLVLEHLSNIDLRQSDEVTEGGCERRQAVPTRWLCCHVMLSY</sequence>
<dbReference type="WBParaSite" id="L893_g29223.t1">
    <property type="protein sequence ID" value="L893_g29223.t1"/>
    <property type="gene ID" value="L893_g29223"/>
</dbReference>
<reference evidence="2" key="1">
    <citation type="submission" date="2016-11" db="UniProtKB">
        <authorList>
            <consortium name="WormBaseParasite"/>
        </authorList>
    </citation>
    <scope>IDENTIFICATION</scope>
</reference>
<proteinExistence type="predicted"/>
<evidence type="ECO:0000313" key="1">
    <source>
        <dbReference type="Proteomes" id="UP000095287"/>
    </source>
</evidence>
<protein>
    <submittedName>
        <fullName evidence="2">Spt4 domain-containing protein</fullName>
    </submittedName>
</protein>